<reference evidence="3" key="1">
    <citation type="submission" date="2020-11" db="EMBL/GenBank/DDBJ databases">
        <title>The chromosome-scale genome resource for two endophytic Fusarium species: F. culmorum and F. pseudograminearum.</title>
        <authorList>
            <person name="Yuan Z."/>
        </authorList>
    </citation>
    <scope>NUCLEOTIDE SEQUENCE</scope>
    <source>
        <strain evidence="3">Class2-1B</strain>
    </source>
</reference>
<evidence type="ECO:0000256" key="2">
    <source>
        <dbReference type="SAM" id="Phobius"/>
    </source>
</evidence>
<evidence type="ECO:0000256" key="1">
    <source>
        <dbReference type="SAM" id="MobiDB-lite"/>
    </source>
</evidence>
<dbReference type="AlphaFoldDB" id="A0A7S8HR55"/>
<protein>
    <submittedName>
        <fullName evidence="3">Uncharacterized protein</fullName>
    </submittedName>
</protein>
<dbReference type="EMBL" id="CP064747">
    <property type="protein sequence ID" value="QPC57850.1"/>
    <property type="molecule type" value="Genomic_DNA"/>
</dbReference>
<organism evidence="3 4">
    <name type="scientific">Fusarium culmorum</name>
    <dbReference type="NCBI Taxonomy" id="5516"/>
    <lineage>
        <taxon>Eukaryota</taxon>
        <taxon>Fungi</taxon>
        <taxon>Dikarya</taxon>
        <taxon>Ascomycota</taxon>
        <taxon>Pezizomycotina</taxon>
        <taxon>Sordariomycetes</taxon>
        <taxon>Hypocreomycetidae</taxon>
        <taxon>Hypocreales</taxon>
        <taxon>Nectriaceae</taxon>
        <taxon>Fusarium</taxon>
    </lineage>
</organism>
<dbReference type="Proteomes" id="UP000663297">
    <property type="component" value="Chromosome 1"/>
</dbReference>
<name>A0A7S8HR55_FUSCU</name>
<keyword evidence="2" id="KW-0812">Transmembrane</keyword>
<proteinExistence type="predicted"/>
<feature type="region of interest" description="Disordered" evidence="1">
    <location>
        <begin position="159"/>
        <end position="207"/>
    </location>
</feature>
<feature type="compositionally biased region" description="Polar residues" evidence="1">
    <location>
        <begin position="159"/>
        <end position="170"/>
    </location>
</feature>
<keyword evidence="2" id="KW-0472">Membrane</keyword>
<accession>A0A7S8HR55</accession>
<sequence>MSREDQKCYYPSGDEASSNRYSVCDSDETSFKTCCPAPWTCLKNGLCESLTGKSRPIASIARGACTDQNWSGCPSICPLEQSNTSVYVKQCDDGKYCCRPNESYNCCSGGDFRFSLKDPRMTPVAAIAGGTVGSVVGVAILVGLGWWFWKKRSTRDQAGNSAVDENSSKGGQVAHPSVVEVDAGPDSVLVESDARTTQPSRMHELAA</sequence>
<feature type="transmembrane region" description="Helical" evidence="2">
    <location>
        <begin position="124"/>
        <end position="149"/>
    </location>
</feature>
<feature type="region of interest" description="Disordered" evidence="1">
    <location>
        <begin position="1"/>
        <end position="20"/>
    </location>
</feature>
<evidence type="ECO:0000313" key="3">
    <source>
        <dbReference type="EMBL" id="QPC57850.1"/>
    </source>
</evidence>
<gene>
    <name evidence="3" type="ORF">HYE67_000081</name>
</gene>
<keyword evidence="2" id="KW-1133">Transmembrane helix</keyword>
<evidence type="ECO:0000313" key="4">
    <source>
        <dbReference type="Proteomes" id="UP000663297"/>
    </source>
</evidence>